<evidence type="ECO:0008006" key="3">
    <source>
        <dbReference type="Google" id="ProtNLM"/>
    </source>
</evidence>
<sequence>MEARRRQLRGDDAEVVLAAPPLRRRAWFAVSTARREIHGDPLHRTALPPTLQGFFHGRGVAYGDDVPRQEFGQFSSLLRTPAAPAIDPSFSFLTKVLPWTDHIFLLDSRNGLLLFGHLAPDADDTPPELGYIVCNPATEQWVVVPGCGCVDDELSFIMLTTHVSLLFDPARSSHFHLVLFWDDLDIDGTTLTTVHTYSSRAGVWSHSEGDDWSEEERQGPLEGWRRRDMLTDSSSLCGSSRALVDGMLYLILGRNRILRVDAQGKTKRIVTAPSVHADSETHVLFVGQSQGLLHCIVEEGVPSLLASVDPRKRWSYGLSVWVLQGQGPDTQQWTFKHRMSNLQLFGNRSYRNMLDYHVVTMHPDCNLIFFVQHRDAQMVSYDIDRQEVRALQSLRHDFGPITLSNRITLTPYVPYLSELFLGIIGAHKQAVEVLL</sequence>
<dbReference type="PANTHER" id="PTHR35546:SF86">
    <property type="entry name" value="F-BOX ASSOCIATED DOMAIN-CONTAINING PROTEIN"/>
    <property type="match status" value="1"/>
</dbReference>
<dbReference type="STRING" id="1504633.A0A2T7ELP7"/>
<reference evidence="1 2" key="1">
    <citation type="submission" date="2018-04" db="EMBL/GenBank/DDBJ databases">
        <title>WGS assembly of Panicum hallii var. hallii HAL2.</title>
        <authorList>
            <person name="Lovell J."/>
            <person name="Jenkins J."/>
            <person name="Lowry D."/>
            <person name="Mamidi S."/>
            <person name="Sreedasyam A."/>
            <person name="Weng X."/>
            <person name="Barry K."/>
            <person name="Bonette J."/>
            <person name="Campitelli B."/>
            <person name="Daum C."/>
            <person name="Gordon S."/>
            <person name="Gould B."/>
            <person name="Lipzen A."/>
            <person name="MacQueen A."/>
            <person name="Palacio-Mejia J."/>
            <person name="Plott C."/>
            <person name="Shakirov E."/>
            <person name="Shu S."/>
            <person name="Yoshinaga Y."/>
            <person name="Zane M."/>
            <person name="Rokhsar D."/>
            <person name="Grimwood J."/>
            <person name="Schmutz J."/>
            <person name="Juenger T."/>
        </authorList>
    </citation>
    <scope>NUCLEOTIDE SEQUENCE [LARGE SCALE GENOMIC DNA]</scope>
    <source>
        <strain evidence="2">cv. HAL2</strain>
    </source>
</reference>
<gene>
    <name evidence="1" type="ORF">GQ55_2G055100</name>
</gene>
<evidence type="ECO:0000313" key="2">
    <source>
        <dbReference type="Proteomes" id="UP000244336"/>
    </source>
</evidence>
<evidence type="ECO:0000313" key="1">
    <source>
        <dbReference type="EMBL" id="PUZ68764.1"/>
    </source>
</evidence>
<dbReference type="AlphaFoldDB" id="A0A2T7ELP7"/>
<dbReference type="EMBL" id="CM009750">
    <property type="protein sequence ID" value="PUZ68764.1"/>
    <property type="molecule type" value="Genomic_DNA"/>
</dbReference>
<organism evidence="1 2">
    <name type="scientific">Panicum hallii var. hallii</name>
    <dbReference type="NCBI Taxonomy" id="1504633"/>
    <lineage>
        <taxon>Eukaryota</taxon>
        <taxon>Viridiplantae</taxon>
        <taxon>Streptophyta</taxon>
        <taxon>Embryophyta</taxon>
        <taxon>Tracheophyta</taxon>
        <taxon>Spermatophyta</taxon>
        <taxon>Magnoliopsida</taxon>
        <taxon>Liliopsida</taxon>
        <taxon>Poales</taxon>
        <taxon>Poaceae</taxon>
        <taxon>PACMAD clade</taxon>
        <taxon>Panicoideae</taxon>
        <taxon>Panicodae</taxon>
        <taxon>Paniceae</taxon>
        <taxon>Panicinae</taxon>
        <taxon>Panicum</taxon>
        <taxon>Panicum sect. Panicum</taxon>
    </lineage>
</organism>
<dbReference type="PANTHER" id="PTHR35546">
    <property type="entry name" value="F-BOX PROTEIN INTERACTION DOMAIN PROTEIN-RELATED"/>
    <property type="match status" value="1"/>
</dbReference>
<dbReference type="Proteomes" id="UP000244336">
    <property type="component" value="Chromosome 2"/>
</dbReference>
<keyword evidence="2" id="KW-1185">Reference proteome</keyword>
<proteinExistence type="predicted"/>
<dbReference type="Gramene" id="PUZ68764">
    <property type="protein sequence ID" value="PUZ68764"/>
    <property type="gene ID" value="GQ55_2G055100"/>
</dbReference>
<accession>A0A2T7ELP7</accession>
<dbReference type="InterPro" id="IPR055290">
    <property type="entry name" value="At3g26010-like"/>
</dbReference>
<dbReference type="OrthoDB" id="610180at2759"/>
<name>A0A2T7ELP7_9POAL</name>
<protein>
    <recommendedName>
        <fullName evidence="3">DUF1618 domain-containing protein</fullName>
    </recommendedName>
</protein>